<dbReference type="PANTHER" id="PTHR43401:SF2">
    <property type="entry name" value="L-THREONINE 3-DEHYDROGENASE"/>
    <property type="match status" value="1"/>
</dbReference>
<evidence type="ECO:0000313" key="5">
    <source>
        <dbReference type="EMBL" id="OQW89257.1"/>
    </source>
</evidence>
<keyword evidence="2" id="KW-0862">Zinc</keyword>
<dbReference type="GO" id="GO:0046872">
    <property type="term" value="F:metal ion binding"/>
    <property type="evidence" value="ECO:0007669"/>
    <property type="project" value="UniProtKB-KW"/>
</dbReference>
<name>A0A1W9KX77_9BURK</name>
<dbReference type="Gene3D" id="3.40.50.720">
    <property type="entry name" value="NAD(P)-binding Rossmann-like Domain"/>
    <property type="match status" value="1"/>
</dbReference>
<dbReference type="SUPFAM" id="SSF50129">
    <property type="entry name" value="GroES-like"/>
    <property type="match status" value="1"/>
</dbReference>
<dbReference type="InterPro" id="IPR020843">
    <property type="entry name" value="ER"/>
</dbReference>
<evidence type="ECO:0000256" key="1">
    <source>
        <dbReference type="ARBA" id="ARBA00022723"/>
    </source>
</evidence>
<dbReference type="InterPro" id="IPR036291">
    <property type="entry name" value="NAD(P)-bd_dom_sf"/>
</dbReference>
<proteinExistence type="predicted"/>
<feature type="domain" description="Enoyl reductase (ER)" evidence="4">
    <location>
        <begin position="7"/>
        <end position="299"/>
    </location>
</feature>
<protein>
    <recommendedName>
        <fullName evidence="4">Enoyl reductase (ER) domain-containing protein</fullName>
    </recommendedName>
</protein>
<dbReference type="InterPro" id="IPR013154">
    <property type="entry name" value="ADH-like_N"/>
</dbReference>
<dbReference type="EMBL" id="MTEI01000002">
    <property type="protein sequence ID" value="OQW89257.1"/>
    <property type="molecule type" value="Genomic_DNA"/>
</dbReference>
<dbReference type="GO" id="GO:0016491">
    <property type="term" value="F:oxidoreductase activity"/>
    <property type="evidence" value="ECO:0007669"/>
    <property type="project" value="UniProtKB-KW"/>
</dbReference>
<evidence type="ECO:0000256" key="2">
    <source>
        <dbReference type="ARBA" id="ARBA00022833"/>
    </source>
</evidence>
<keyword evidence="3" id="KW-0560">Oxidoreductase</keyword>
<reference evidence="5 6" key="1">
    <citation type="submission" date="2017-01" db="EMBL/GenBank/DDBJ databases">
        <title>Novel large sulfur bacteria in the metagenomes of groundwater-fed chemosynthetic microbial mats in the Lake Huron basin.</title>
        <authorList>
            <person name="Sharrar A.M."/>
            <person name="Flood B.E."/>
            <person name="Bailey J.V."/>
            <person name="Jones D.S."/>
            <person name="Biddanda B."/>
            <person name="Ruberg S.A."/>
            <person name="Marcus D.N."/>
            <person name="Dick G.J."/>
        </authorList>
    </citation>
    <scope>NUCLEOTIDE SEQUENCE [LARGE SCALE GENOMIC DNA]</scope>
    <source>
        <strain evidence="5">A7</strain>
    </source>
</reference>
<dbReference type="InterPro" id="IPR013149">
    <property type="entry name" value="ADH-like_C"/>
</dbReference>
<gene>
    <name evidence="5" type="ORF">BWK72_04755</name>
</gene>
<organism evidence="5 6">
    <name type="scientific">Rhodoferax ferrireducens</name>
    <dbReference type="NCBI Taxonomy" id="192843"/>
    <lineage>
        <taxon>Bacteria</taxon>
        <taxon>Pseudomonadati</taxon>
        <taxon>Pseudomonadota</taxon>
        <taxon>Betaproteobacteria</taxon>
        <taxon>Burkholderiales</taxon>
        <taxon>Comamonadaceae</taxon>
        <taxon>Rhodoferax</taxon>
    </lineage>
</organism>
<dbReference type="InterPro" id="IPR011032">
    <property type="entry name" value="GroES-like_sf"/>
</dbReference>
<dbReference type="Pfam" id="PF00107">
    <property type="entry name" value="ADH_zinc_N"/>
    <property type="match status" value="1"/>
</dbReference>
<sequence length="338" mass="36144">MKSIQYKATQQVEVADKGVPELGAGEVLIKVAYAGVCGSDMIIYQGAHPRAKAPLVMGHEFSGTIVKGHSTLAPGTPVTVYPLVSCGTCAPCKNGYAHVCNTLRLIGIDFDGGMAEFVKVPEDKVMPIPVGFSLKLAAFIEPVAVGVHAVGRSGYKPGDSAVVYGAGPIGLCVAGCLQYFGASKVMVIEANPNRLKVAKELGFITVDATKDDIRARVLEETNGRNADLTFDCAAHPSVHTTILDVLRVQGTSVVVGSYKKPPEVDLLKVEFKELTLVGTRVYERRDFEVAIAILQSGRVNFERLLTVAPPEEAPEQFRNLLSGNTDAIKMLFELEAQA</sequence>
<dbReference type="SUPFAM" id="SSF51735">
    <property type="entry name" value="NAD(P)-binding Rossmann-fold domains"/>
    <property type="match status" value="1"/>
</dbReference>
<dbReference type="PANTHER" id="PTHR43401">
    <property type="entry name" value="L-THREONINE 3-DEHYDROGENASE"/>
    <property type="match status" value="1"/>
</dbReference>
<evidence type="ECO:0000313" key="6">
    <source>
        <dbReference type="Proteomes" id="UP000192505"/>
    </source>
</evidence>
<evidence type="ECO:0000256" key="3">
    <source>
        <dbReference type="ARBA" id="ARBA00023002"/>
    </source>
</evidence>
<dbReference type="Pfam" id="PF08240">
    <property type="entry name" value="ADH_N"/>
    <property type="match status" value="1"/>
</dbReference>
<keyword evidence="1" id="KW-0479">Metal-binding</keyword>
<dbReference type="SMART" id="SM00829">
    <property type="entry name" value="PKS_ER"/>
    <property type="match status" value="1"/>
</dbReference>
<dbReference type="Gene3D" id="3.90.180.10">
    <property type="entry name" value="Medium-chain alcohol dehydrogenases, catalytic domain"/>
    <property type="match status" value="1"/>
</dbReference>
<dbReference type="AlphaFoldDB" id="A0A1W9KX77"/>
<dbReference type="InterPro" id="IPR050129">
    <property type="entry name" value="Zn_alcohol_dh"/>
</dbReference>
<evidence type="ECO:0000259" key="4">
    <source>
        <dbReference type="SMART" id="SM00829"/>
    </source>
</evidence>
<accession>A0A1W9KX77</accession>
<comment type="caution">
    <text evidence="5">The sequence shown here is derived from an EMBL/GenBank/DDBJ whole genome shotgun (WGS) entry which is preliminary data.</text>
</comment>
<dbReference type="Proteomes" id="UP000192505">
    <property type="component" value="Unassembled WGS sequence"/>
</dbReference>